<evidence type="ECO:0000256" key="1">
    <source>
        <dbReference type="ARBA" id="ARBA00004450"/>
    </source>
</evidence>
<dbReference type="PANTHER" id="PTHR14097">
    <property type="entry name" value="OXIDOREDUCTASE HTATIP2"/>
    <property type="match status" value="1"/>
</dbReference>
<dbReference type="GO" id="GO:0051170">
    <property type="term" value="P:import into nucleus"/>
    <property type="evidence" value="ECO:0007669"/>
    <property type="project" value="TreeGrafter"/>
</dbReference>
<dbReference type="EMBL" id="KV700136">
    <property type="protein sequence ID" value="OCF31241.1"/>
    <property type="molecule type" value="Genomic_DNA"/>
</dbReference>
<evidence type="ECO:0000256" key="2">
    <source>
        <dbReference type="ARBA" id="ARBA00006617"/>
    </source>
</evidence>
<evidence type="ECO:0000256" key="4">
    <source>
        <dbReference type="ARBA" id="ARBA00022946"/>
    </source>
</evidence>
<accession>A0A1B9GJS7</accession>
<keyword evidence="5" id="KW-0496">Mitochondrion</keyword>
<evidence type="ECO:0000256" key="6">
    <source>
        <dbReference type="ARBA" id="ARBA00023136"/>
    </source>
</evidence>
<protein>
    <submittedName>
        <fullName evidence="7">Endoplasmic reticulum protein</fullName>
    </submittedName>
</protein>
<dbReference type="InterPro" id="IPR036291">
    <property type="entry name" value="NAD(P)-bd_dom_sf"/>
</dbReference>
<comment type="subcellular location">
    <subcellularLocation>
        <location evidence="1">Mitochondrion outer membrane</location>
        <topology evidence="1">Peripheral membrane protein</topology>
    </subcellularLocation>
</comment>
<keyword evidence="3" id="KW-1000">Mitochondrion outer membrane</keyword>
<dbReference type="FunFam" id="3.40.50.720:FF:000366">
    <property type="entry name" value="Protein FMP52, mitochondrial"/>
    <property type="match status" value="1"/>
</dbReference>
<name>A0A1B9GJS7_9TREE</name>
<dbReference type="PANTHER" id="PTHR14097:SF7">
    <property type="entry name" value="OXIDOREDUCTASE HTATIP2"/>
    <property type="match status" value="1"/>
</dbReference>
<dbReference type="STRING" id="1296120.A0A1B9GJS7"/>
<evidence type="ECO:0000256" key="3">
    <source>
        <dbReference type="ARBA" id="ARBA00022787"/>
    </source>
</evidence>
<evidence type="ECO:0000313" key="7">
    <source>
        <dbReference type="EMBL" id="OCF31241.1"/>
    </source>
</evidence>
<evidence type="ECO:0000256" key="5">
    <source>
        <dbReference type="ARBA" id="ARBA00023128"/>
    </source>
</evidence>
<keyword evidence="8" id="KW-1185">Reference proteome</keyword>
<organism evidence="7 8">
    <name type="scientific">Kwoniella heveanensis BCC8398</name>
    <dbReference type="NCBI Taxonomy" id="1296120"/>
    <lineage>
        <taxon>Eukaryota</taxon>
        <taxon>Fungi</taxon>
        <taxon>Dikarya</taxon>
        <taxon>Basidiomycota</taxon>
        <taxon>Agaricomycotina</taxon>
        <taxon>Tremellomycetes</taxon>
        <taxon>Tremellales</taxon>
        <taxon>Cryptococcaceae</taxon>
        <taxon>Kwoniella</taxon>
    </lineage>
</organism>
<dbReference type="OrthoDB" id="430436at2759"/>
<evidence type="ECO:0000313" key="8">
    <source>
        <dbReference type="Proteomes" id="UP000092666"/>
    </source>
</evidence>
<proteinExistence type="inferred from homology"/>
<gene>
    <name evidence="7" type="ORF">I316_07026</name>
</gene>
<sequence length="246" mass="26194">MTSAVASSSPPTPVTLVGATGLTGSRSLSSILASSHPFNLTVLTRRSLPAESAPPPANNSTTLQTRLYTDLFDAPTDGQKIAEQGGVYVSCLGTTRANAGGTAQQEKVDLHLNRDLAKRAKDDGASTMILVSTSGASSASRMFYPRIKGELEDAVKEMGFEHAVILRPAALLGPRNESRPAEYIMQSTFRGLRKLGLPLTSLCIDAEDVGACIAHLAAHPPADKVVTLWDDEIIAFARKYREENSN</sequence>
<dbReference type="Proteomes" id="UP000092666">
    <property type="component" value="Unassembled WGS sequence"/>
</dbReference>
<keyword evidence="6" id="KW-0472">Membrane</keyword>
<dbReference type="AlphaFoldDB" id="A0A1B9GJS7"/>
<dbReference type="SUPFAM" id="SSF51735">
    <property type="entry name" value="NAD(P)-binding Rossmann-fold domains"/>
    <property type="match status" value="1"/>
</dbReference>
<dbReference type="GO" id="GO:0005741">
    <property type="term" value="C:mitochondrial outer membrane"/>
    <property type="evidence" value="ECO:0007669"/>
    <property type="project" value="UniProtKB-SubCell"/>
</dbReference>
<reference evidence="8" key="2">
    <citation type="submission" date="2013-12" db="EMBL/GenBank/DDBJ databases">
        <title>Evolution of pathogenesis and genome organization in the Tremellales.</title>
        <authorList>
            <person name="Cuomo C."/>
            <person name="Litvintseva A."/>
            <person name="Heitman J."/>
            <person name="Chen Y."/>
            <person name="Sun S."/>
            <person name="Springer D."/>
            <person name="Dromer F."/>
            <person name="Young S."/>
            <person name="Zeng Q."/>
            <person name="Chapman S."/>
            <person name="Gujja S."/>
            <person name="Saif S."/>
            <person name="Birren B."/>
        </authorList>
    </citation>
    <scope>NUCLEOTIDE SEQUENCE [LARGE SCALE GENOMIC DNA]</scope>
    <source>
        <strain evidence="8">BCC8398</strain>
    </source>
</reference>
<reference evidence="7 8" key="1">
    <citation type="submission" date="2013-07" db="EMBL/GenBank/DDBJ databases">
        <title>The Genome Sequence of Cryptococcus heveanensis BCC8398.</title>
        <authorList>
            <consortium name="The Broad Institute Genome Sequencing Platform"/>
            <person name="Cuomo C."/>
            <person name="Litvintseva A."/>
            <person name="Chen Y."/>
            <person name="Heitman J."/>
            <person name="Sun S."/>
            <person name="Springer D."/>
            <person name="Dromer F."/>
            <person name="Young S.K."/>
            <person name="Zeng Q."/>
            <person name="Gargeya S."/>
            <person name="Fitzgerald M."/>
            <person name="Abouelleil A."/>
            <person name="Alvarado L."/>
            <person name="Berlin A.M."/>
            <person name="Chapman S.B."/>
            <person name="Dewar J."/>
            <person name="Goldberg J."/>
            <person name="Griggs A."/>
            <person name="Gujja S."/>
            <person name="Hansen M."/>
            <person name="Howarth C."/>
            <person name="Imamovic A."/>
            <person name="Larimer J."/>
            <person name="McCowan C."/>
            <person name="Murphy C."/>
            <person name="Pearson M."/>
            <person name="Priest M."/>
            <person name="Roberts A."/>
            <person name="Saif S."/>
            <person name="Shea T."/>
            <person name="Sykes S."/>
            <person name="Wortman J."/>
            <person name="Nusbaum C."/>
            <person name="Birren B."/>
        </authorList>
    </citation>
    <scope>NUCLEOTIDE SEQUENCE [LARGE SCALE GENOMIC DNA]</scope>
    <source>
        <strain evidence="7 8">BCC8398</strain>
    </source>
</reference>
<comment type="similarity">
    <text evidence="2">Belongs to the FMP52 family.</text>
</comment>
<dbReference type="Gene3D" id="3.40.50.720">
    <property type="entry name" value="NAD(P)-binding Rossmann-like Domain"/>
    <property type="match status" value="1"/>
</dbReference>
<keyword evidence="4" id="KW-0809">Transit peptide</keyword>